<name>A0A6A3C4Y1_HIBSY</name>
<gene>
    <name evidence="9" type="ORF">F3Y22_tig00014370pilonHSYRG00034</name>
</gene>
<dbReference type="GO" id="GO:0003700">
    <property type="term" value="F:DNA-binding transcription factor activity"/>
    <property type="evidence" value="ECO:0007669"/>
    <property type="project" value="InterPro"/>
</dbReference>
<evidence type="ECO:0000256" key="4">
    <source>
        <dbReference type="ARBA" id="ARBA00023163"/>
    </source>
</evidence>
<feature type="compositionally biased region" description="Low complexity" evidence="7">
    <location>
        <begin position="212"/>
        <end position="225"/>
    </location>
</feature>
<dbReference type="InterPro" id="IPR036638">
    <property type="entry name" value="HLH_DNA-bd_sf"/>
</dbReference>
<organism evidence="9 10">
    <name type="scientific">Hibiscus syriacus</name>
    <name type="common">Rose of Sharon</name>
    <dbReference type="NCBI Taxonomy" id="106335"/>
    <lineage>
        <taxon>Eukaryota</taxon>
        <taxon>Viridiplantae</taxon>
        <taxon>Streptophyta</taxon>
        <taxon>Embryophyta</taxon>
        <taxon>Tracheophyta</taxon>
        <taxon>Spermatophyta</taxon>
        <taxon>Magnoliopsida</taxon>
        <taxon>eudicotyledons</taxon>
        <taxon>Gunneridae</taxon>
        <taxon>Pentapetalae</taxon>
        <taxon>rosids</taxon>
        <taxon>malvids</taxon>
        <taxon>Malvales</taxon>
        <taxon>Malvaceae</taxon>
        <taxon>Malvoideae</taxon>
        <taxon>Hibiscus</taxon>
    </lineage>
</organism>
<evidence type="ECO:0000256" key="5">
    <source>
        <dbReference type="ARBA" id="ARBA00023242"/>
    </source>
</evidence>
<dbReference type="Pfam" id="PF00010">
    <property type="entry name" value="HLH"/>
    <property type="match status" value="1"/>
</dbReference>
<dbReference type="OrthoDB" id="1926382at2759"/>
<dbReference type="Proteomes" id="UP000436088">
    <property type="component" value="Unassembled WGS sequence"/>
</dbReference>
<keyword evidence="10" id="KW-1185">Reference proteome</keyword>
<evidence type="ECO:0000256" key="2">
    <source>
        <dbReference type="ARBA" id="ARBA00023015"/>
    </source>
</evidence>
<dbReference type="GO" id="GO:0046983">
    <property type="term" value="F:protein dimerization activity"/>
    <property type="evidence" value="ECO:0007669"/>
    <property type="project" value="InterPro"/>
</dbReference>
<feature type="compositionally biased region" description="Basic and acidic residues" evidence="7">
    <location>
        <begin position="226"/>
        <end position="246"/>
    </location>
</feature>
<dbReference type="Pfam" id="PF22754">
    <property type="entry name" value="bHLH-TF_ACT-like_plant"/>
    <property type="match status" value="1"/>
</dbReference>
<dbReference type="InterPro" id="IPR011598">
    <property type="entry name" value="bHLH_dom"/>
</dbReference>
<dbReference type="PANTHER" id="PTHR11514:SF40">
    <property type="entry name" value="TRANSCRIPTION FACTOR BHLH14"/>
    <property type="match status" value="1"/>
</dbReference>
<comment type="subcellular location">
    <subcellularLocation>
        <location evidence="1 6">Nucleus</location>
    </subcellularLocation>
</comment>
<keyword evidence="3" id="KW-0238">DNA-binding</keyword>
<sequence length="440" mass="49102">MEELIRSSSSSSSLLSFSQETPCSTLQQKLQFLVKSQQGAWAYAILWQTTNDDQGRLFLTWEDGHFQGTKDTSAKPSTPNDVQALHNERRKDMKGLQGLIGDNHDLDASLIGDTDITHVEWYYVMSLSRSFSAGDGVLGKALSTGSLVWLTGAIEQQFNDCERAREAQLHGIETLVCISTSSGVLELGSPEIINENWELVQQVKSLFGSDQNPNPSSNLTPSSISEHSDSDCPSRAKNKTDTEKITPKKRGRKPIVGQEKPLNHVEAEKQRREKLNKRFYALRAVVPNVSRMDKASLLSDAVAYIGELKSKIQHLESRLHENCKKVKVEMFDSMDNQSTTSFEQQARPRSSSAAAGGWRDLQVDIKIMGNDDAMIRVQSENTNHPAARLMAALRDLKFQVHHASVSCVDKLMLQDTLVKTPHGFRTEESLKAAILKRLEH</sequence>
<proteinExistence type="predicted"/>
<evidence type="ECO:0000313" key="9">
    <source>
        <dbReference type="EMBL" id="KAE8722099.1"/>
    </source>
</evidence>
<evidence type="ECO:0000256" key="7">
    <source>
        <dbReference type="SAM" id="MobiDB-lite"/>
    </source>
</evidence>
<dbReference type="GO" id="GO:0005634">
    <property type="term" value="C:nucleus"/>
    <property type="evidence" value="ECO:0007669"/>
    <property type="project" value="UniProtKB-SubCell"/>
</dbReference>
<evidence type="ECO:0000256" key="6">
    <source>
        <dbReference type="RuleBase" id="RU369104"/>
    </source>
</evidence>
<dbReference type="InterPro" id="IPR054502">
    <property type="entry name" value="bHLH-TF_ACT-like_plant"/>
</dbReference>
<keyword evidence="5 6" id="KW-0539">Nucleus</keyword>
<evidence type="ECO:0000256" key="1">
    <source>
        <dbReference type="ARBA" id="ARBA00004123"/>
    </source>
</evidence>
<evidence type="ECO:0000259" key="8">
    <source>
        <dbReference type="PROSITE" id="PS50888"/>
    </source>
</evidence>
<comment type="caution">
    <text evidence="9">The sequence shown here is derived from an EMBL/GenBank/DDBJ whole genome shotgun (WGS) entry which is preliminary data.</text>
</comment>
<reference evidence="9" key="1">
    <citation type="submission" date="2019-09" db="EMBL/GenBank/DDBJ databases">
        <title>Draft genome information of white flower Hibiscus syriacus.</title>
        <authorList>
            <person name="Kim Y.-M."/>
        </authorList>
    </citation>
    <scope>NUCLEOTIDE SEQUENCE [LARGE SCALE GENOMIC DNA]</scope>
    <source>
        <strain evidence="9">YM2019G1</strain>
    </source>
</reference>
<dbReference type="AlphaFoldDB" id="A0A6A3C4Y1"/>
<feature type="region of interest" description="Disordered" evidence="7">
    <location>
        <begin position="208"/>
        <end position="269"/>
    </location>
</feature>
<dbReference type="SMART" id="SM00353">
    <property type="entry name" value="HLH"/>
    <property type="match status" value="1"/>
</dbReference>
<dbReference type="Gene3D" id="4.10.280.10">
    <property type="entry name" value="Helix-loop-helix DNA-binding domain"/>
    <property type="match status" value="1"/>
</dbReference>
<dbReference type="InterPro" id="IPR025610">
    <property type="entry name" value="MYC/MYB_N"/>
</dbReference>
<dbReference type="SUPFAM" id="SSF47459">
    <property type="entry name" value="HLH, helix-loop-helix DNA-binding domain"/>
    <property type="match status" value="1"/>
</dbReference>
<evidence type="ECO:0000313" key="10">
    <source>
        <dbReference type="Proteomes" id="UP000436088"/>
    </source>
</evidence>
<dbReference type="GO" id="GO:0000976">
    <property type="term" value="F:transcription cis-regulatory region binding"/>
    <property type="evidence" value="ECO:0007669"/>
    <property type="project" value="TreeGrafter"/>
</dbReference>
<dbReference type="PANTHER" id="PTHR11514">
    <property type="entry name" value="MYC"/>
    <property type="match status" value="1"/>
</dbReference>
<accession>A0A6A3C4Y1</accession>
<dbReference type="Pfam" id="PF14215">
    <property type="entry name" value="bHLH-MYC_N"/>
    <property type="match status" value="1"/>
</dbReference>
<dbReference type="PROSITE" id="PS50888">
    <property type="entry name" value="BHLH"/>
    <property type="match status" value="1"/>
</dbReference>
<feature type="domain" description="BHLH" evidence="8">
    <location>
        <begin position="259"/>
        <end position="308"/>
    </location>
</feature>
<keyword evidence="4 6" id="KW-0804">Transcription</keyword>
<evidence type="ECO:0000256" key="3">
    <source>
        <dbReference type="ARBA" id="ARBA00023125"/>
    </source>
</evidence>
<protein>
    <recommendedName>
        <fullName evidence="6">Transcription factor</fullName>
        <shortName evidence="6">bHLH transcription factor</shortName>
    </recommendedName>
    <alternativeName>
        <fullName evidence="6">Basic helix-loop-helix protein</fullName>
    </alternativeName>
</protein>
<keyword evidence="2 6" id="KW-0805">Transcription regulation</keyword>
<dbReference type="EMBL" id="VEPZ02000572">
    <property type="protein sequence ID" value="KAE8722099.1"/>
    <property type="molecule type" value="Genomic_DNA"/>
</dbReference>
<dbReference type="InterPro" id="IPR045084">
    <property type="entry name" value="AIB/MYC-like"/>
</dbReference>